<comment type="caution">
    <text evidence="1">The sequence shown here is derived from an EMBL/GenBank/DDBJ whole genome shotgun (WGS) entry which is preliminary data.</text>
</comment>
<reference evidence="1 2" key="1">
    <citation type="journal article" date="2019" name="PLoS Biol.">
        <title>Sex chromosomes control vertical transmission of feminizing Wolbachia symbionts in an isopod.</title>
        <authorList>
            <person name="Becking T."/>
            <person name="Chebbi M.A."/>
            <person name="Giraud I."/>
            <person name="Moumen B."/>
            <person name="Laverre T."/>
            <person name="Caubet Y."/>
            <person name="Peccoud J."/>
            <person name="Gilbert C."/>
            <person name="Cordaux R."/>
        </authorList>
    </citation>
    <scope>NUCLEOTIDE SEQUENCE [LARGE SCALE GENOMIC DNA]</scope>
    <source>
        <strain evidence="1">ANa2</strain>
        <tissue evidence="1">Whole body excluding digestive tract and cuticle</tissue>
    </source>
</reference>
<sequence length="141" mass="17099">MVVSVLFVQFNRIRKCESVWNKWGLNKFFNLHALDITCVEMRSPRLCVKKKDIHKINHKFKMLSKLQIFFLFWSFSFLILKSANDLECFECIYDNQPNTQYLPNYEKHCIDKKLDDDEVHTSSNNYECFAWKYFENVNFMI</sequence>
<evidence type="ECO:0000313" key="2">
    <source>
        <dbReference type="Proteomes" id="UP000326759"/>
    </source>
</evidence>
<dbReference type="EMBL" id="SEYY01010574">
    <property type="protein sequence ID" value="KAB7501450.1"/>
    <property type="molecule type" value="Genomic_DNA"/>
</dbReference>
<protein>
    <submittedName>
        <fullName evidence="1">Uncharacterized protein</fullName>
    </submittedName>
</protein>
<organism evidence="1 2">
    <name type="scientific">Armadillidium nasatum</name>
    <dbReference type="NCBI Taxonomy" id="96803"/>
    <lineage>
        <taxon>Eukaryota</taxon>
        <taxon>Metazoa</taxon>
        <taxon>Ecdysozoa</taxon>
        <taxon>Arthropoda</taxon>
        <taxon>Crustacea</taxon>
        <taxon>Multicrustacea</taxon>
        <taxon>Malacostraca</taxon>
        <taxon>Eumalacostraca</taxon>
        <taxon>Peracarida</taxon>
        <taxon>Isopoda</taxon>
        <taxon>Oniscidea</taxon>
        <taxon>Crinocheta</taxon>
        <taxon>Armadillidiidae</taxon>
        <taxon>Armadillidium</taxon>
    </lineage>
</organism>
<evidence type="ECO:0000313" key="1">
    <source>
        <dbReference type="EMBL" id="KAB7501450.1"/>
    </source>
</evidence>
<keyword evidence="2" id="KW-1185">Reference proteome</keyword>
<gene>
    <name evidence="1" type="ORF">Anas_01911</name>
</gene>
<name>A0A5N5T8W8_9CRUS</name>
<accession>A0A5N5T8W8</accession>
<dbReference type="Proteomes" id="UP000326759">
    <property type="component" value="Unassembled WGS sequence"/>
</dbReference>
<proteinExistence type="predicted"/>
<dbReference type="AlphaFoldDB" id="A0A5N5T8W8"/>